<gene>
    <name evidence="1" type="ORF">BN4615_P11048</name>
</gene>
<dbReference type="InterPro" id="IPR040871">
    <property type="entry name" value="HopA1"/>
</dbReference>
<protein>
    <submittedName>
        <fullName evidence="1">Uncharacterized protein</fullName>
    </submittedName>
</protein>
<dbReference type="RefSeq" id="WP_173150683.1">
    <property type="nucleotide sequence ID" value="NZ_CP084059.1"/>
</dbReference>
<dbReference type="AlphaFoldDB" id="A0A1M4BL17"/>
<dbReference type="EMBL" id="LT559121">
    <property type="protein sequence ID" value="SAP16385.1"/>
    <property type="molecule type" value="Genomic_DNA"/>
</dbReference>
<proteinExistence type="predicted"/>
<accession>A0A1M4BL17</accession>
<reference evidence="1" key="1">
    <citation type="submission" date="2016-04" db="EMBL/GenBank/DDBJ databases">
        <authorList>
            <person name="Evans L.H."/>
            <person name="Alamgir A."/>
            <person name="Owens N."/>
            <person name="Weber N.D."/>
            <person name="Virtaneva K."/>
            <person name="Barbian K."/>
            <person name="Babar A."/>
            <person name="Rosenke K."/>
        </authorList>
    </citation>
    <scope>NUCLEOTIDE SEQUENCE</scope>
    <source>
        <strain evidence="1">Nono1</strain>
    </source>
</reference>
<dbReference type="Pfam" id="PF17914">
    <property type="entry name" value="HopA1"/>
    <property type="match status" value="1"/>
</dbReference>
<evidence type="ECO:0000313" key="1">
    <source>
        <dbReference type="EMBL" id="SAP16385.1"/>
    </source>
</evidence>
<name>A0A1M4BL17_9ACTN</name>
<organism evidence="1">
    <name type="scientific">Nonomuraea gerenzanensis</name>
    <dbReference type="NCBI Taxonomy" id="93944"/>
    <lineage>
        <taxon>Bacteria</taxon>
        <taxon>Bacillati</taxon>
        <taxon>Actinomycetota</taxon>
        <taxon>Actinomycetes</taxon>
        <taxon>Streptosporangiales</taxon>
        <taxon>Streptosporangiaceae</taxon>
        <taxon>Nonomuraea</taxon>
    </lineage>
</organism>
<sequence>MDGNSTAALADAPALAPQLRSLIEAVDLAPDGLSARVGERTVEVDSPRALWPALGTAMYEVFHSGHRHDPGARPGMRDPDLERELTAGVPHRFTTALAKVHAPAPDWVVELLDVRVRVPADRVVAVEDGGLAVVRADAIRPALSPGFFLCDGSAGTVLGAGPILRLYVHLAGPAFTPPAWAGALAALEEAQVPYRAKAFSNPAGYPRRDAMVFYLEEQGWPALESLVAAVSAFPGRVDDTSRFARRVGPGLAVAWDPADDRPGMRRLSFGEHRARILAQGLLAGGDPAGAVAGAFAAAGIDPAEPFRNRTSPRLRIGGVPL</sequence>